<sequence length="92" mass="10489">MRGCLAIPLVFGTLLALTTASYWSYGSNEERCEADLKVIRKNIILLKSTIIHLKAKIAKLPYRPKPGKKVIYINVIPWAGRFKDWLDSEVDK</sequence>
<reference evidence="1" key="1">
    <citation type="journal article" date="2012" name="Nature">
        <title>The oyster genome reveals stress adaptation and complexity of shell formation.</title>
        <authorList>
            <person name="Zhang G."/>
            <person name="Fang X."/>
            <person name="Guo X."/>
            <person name="Li L."/>
            <person name="Luo R."/>
            <person name="Xu F."/>
            <person name="Yang P."/>
            <person name="Zhang L."/>
            <person name="Wang X."/>
            <person name="Qi H."/>
            <person name="Xiong Z."/>
            <person name="Que H."/>
            <person name="Xie Y."/>
            <person name="Holland P.W."/>
            <person name="Paps J."/>
            <person name="Zhu Y."/>
            <person name="Wu F."/>
            <person name="Chen Y."/>
            <person name="Wang J."/>
            <person name="Peng C."/>
            <person name="Meng J."/>
            <person name="Yang L."/>
            <person name="Liu J."/>
            <person name="Wen B."/>
            <person name="Zhang N."/>
            <person name="Huang Z."/>
            <person name="Zhu Q."/>
            <person name="Feng Y."/>
            <person name="Mount A."/>
            <person name="Hedgecock D."/>
            <person name="Xu Z."/>
            <person name="Liu Y."/>
            <person name="Domazet-Loso T."/>
            <person name="Du Y."/>
            <person name="Sun X."/>
            <person name="Zhang S."/>
            <person name="Liu B."/>
            <person name="Cheng P."/>
            <person name="Jiang X."/>
            <person name="Li J."/>
            <person name="Fan D."/>
            <person name="Wang W."/>
            <person name="Fu W."/>
            <person name="Wang T."/>
            <person name="Wang B."/>
            <person name="Zhang J."/>
            <person name="Peng Z."/>
            <person name="Li Y."/>
            <person name="Li N."/>
            <person name="Wang J."/>
            <person name="Chen M."/>
            <person name="He Y."/>
            <person name="Tan F."/>
            <person name="Song X."/>
            <person name="Zheng Q."/>
            <person name="Huang R."/>
            <person name="Yang H."/>
            <person name="Du X."/>
            <person name="Chen L."/>
            <person name="Yang M."/>
            <person name="Gaffney P.M."/>
            <person name="Wang S."/>
            <person name="Luo L."/>
            <person name="She Z."/>
            <person name="Ming Y."/>
            <person name="Huang W."/>
            <person name="Zhang S."/>
            <person name="Huang B."/>
            <person name="Zhang Y."/>
            <person name="Qu T."/>
            <person name="Ni P."/>
            <person name="Miao G."/>
            <person name="Wang J."/>
            <person name="Wang Q."/>
            <person name="Steinberg C.E."/>
            <person name="Wang H."/>
            <person name="Li N."/>
            <person name="Qian L."/>
            <person name="Zhang G."/>
            <person name="Li Y."/>
            <person name="Yang H."/>
            <person name="Liu X."/>
            <person name="Wang J."/>
            <person name="Yin Y."/>
            <person name="Wang J."/>
        </authorList>
    </citation>
    <scope>NUCLEOTIDE SEQUENCE [LARGE SCALE GENOMIC DNA]</scope>
    <source>
        <strain evidence="1">05x7-T-G4-1.051#20</strain>
    </source>
</reference>
<gene>
    <name evidence="1" type="ORF">CGI_10016335</name>
</gene>
<dbReference type="AlphaFoldDB" id="K1PQB8"/>
<evidence type="ECO:0000313" key="1">
    <source>
        <dbReference type="EMBL" id="EKC26477.1"/>
    </source>
</evidence>
<dbReference type="InParanoid" id="K1PQB8"/>
<organism evidence="1">
    <name type="scientific">Magallana gigas</name>
    <name type="common">Pacific oyster</name>
    <name type="synonym">Crassostrea gigas</name>
    <dbReference type="NCBI Taxonomy" id="29159"/>
    <lineage>
        <taxon>Eukaryota</taxon>
        <taxon>Metazoa</taxon>
        <taxon>Spiralia</taxon>
        <taxon>Lophotrochozoa</taxon>
        <taxon>Mollusca</taxon>
        <taxon>Bivalvia</taxon>
        <taxon>Autobranchia</taxon>
        <taxon>Pteriomorphia</taxon>
        <taxon>Ostreida</taxon>
        <taxon>Ostreoidea</taxon>
        <taxon>Ostreidae</taxon>
        <taxon>Magallana</taxon>
    </lineage>
</organism>
<protein>
    <submittedName>
        <fullName evidence="1">Uncharacterized protein</fullName>
    </submittedName>
</protein>
<accession>K1PQB8</accession>
<dbReference type="HOGENOM" id="CLU_2415423_0_0_1"/>
<proteinExistence type="predicted"/>
<name>K1PQB8_MAGGI</name>
<dbReference type="EMBL" id="JH817109">
    <property type="protein sequence ID" value="EKC26477.1"/>
    <property type="molecule type" value="Genomic_DNA"/>
</dbReference>